<dbReference type="Proteomes" id="UP000308038">
    <property type="component" value="Unassembled WGS sequence"/>
</dbReference>
<evidence type="ECO:0000313" key="2">
    <source>
        <dbReference type="EMBL" id="THG41027.1"/>
    </source>
</evidence>
<feature type="signal peptide" evidence="1">
    <location>
        <begin position="1"/>
        <end position="22"/>
    </location>
</feature>
<proteinExistence type="predicted"/>
<keyword evidence="1" id="KW-0732">Signal</keyword>
<keyword evidence="3" id="KW-1185">Reference proteome</keyword>
<gene>
    <name evidence="2" type="ORF">E5988_05485</name>
</gene>
<reference evidence="2 3" key="1">
    <citation type="submission" date="2019-04" db="EMBL/GenBank/DDBJ databases">
        <title>Microbes associate with the intestines of laboratory mice.</title>
        <authorList>
            <person name="Navarre W."/>
            <person name="Wong E."/>
            <person name="Huang K.C."/>
            <person name="Tropini C."/>
            <person name="Ng K."/>
            <person name="Yu B."/>
        </authorList>
    </citation>
    <scope>NUCLEOTIDE SEQUENCE [LARGE SCALE GENOMIC DNA]</scope>
    <source>
        <strain evidence="2 3">NM83_B4-11</strain>
    </source>
</reference>
<feature type="chain" id="PRO_5046446168" evidence="1">
    <location>
        <begin position="23"/>
        <end position="177"/>
    </location>
</feature>
<evidence type="ECO:0000313" key="3">
    <source>
        <dbReference type="Proteomes" id="UP000308038"/>
    </source>
</evidence>
<organism evidence="2 3">
    <name type="scientific">Sphingomonas olei</name>
    <dbReference type="NCBI Taxonomy" id="1886787"/>
    <lineage>
        <taxon>Bacteria</taxon>
        <taxon>Pseudomonadati</taxon>
        <taxon>Pseudomonadota</taxon>
        <taxon>Alphaproteobacteria</taxon>
        <taxon>Sphingomonadales</taxon>
        <taxon>Sphingomonadaceae</taxon>
        <taxon>Sphingomonas</taxon>
    </lineage>
</organism>
<evidence type="ECO:0000256" key="1">
    <source>
        <dbReference type="SAM" id="SignalP"/>
    </source>
</evidence>
<protein>
    <submittedName>
        <fullName evidence="2">Uncharacterized protein</fullName>
    </submittedName>
</protein>
<name>A0ABY2QK58_9SPHN</name>
<accession>A0ABY2QK58</accession>
<dbReference type="RefSeq" id="WP_136450996.1">
    <property type="nucleotide sequence ID" value="NZ_SSTI01000003.1"/>
</dbReference>
<dbReference type="EMBL" id="SSTI01000003">
    <property type="protein sequence ID" value="THG41027.1"/>
    <property type="molecule type" value="Genomic_DNA"/>
</dbReference>
<sequence length="177" mass="19253">MARWGIVMAGAGAMMIAGTASAAGQDAAGERVLQSFAQCRTQADPAQRLACFDSAAAALEQAVKAKDVRIVDRTDVRKARRSLFGFTLPRIDLFGEPDEKDQKEDFAEVNTTVASTRSLANNRVEIRLGDESGAVWVTTDPMPFPPKQGEAIRIRKGVMGNYFLAVDGKTFRGMRVR</sequence>
<comment type="caution">
    <text evidence="2">The sequence shown here is derived from an EMBL/GenBank/DDBJ whole genome shotgun (WGS) entry which is preliminary data.</text>
</comment>